<proteinExistence type="predicted"/>
<dbReference type="GO" id="GO:0008810">
    <property type="term" value="F:cellulase activity"/>
    <property type="evidence" value="ECO:0007669"/>
    <property type="project" value="UniProtKB-UniRule"/>
</dbReference>
<dbReference type="PANTHER" id="PTHR36182:SF2">
    <property type="entry name" value="LYTIC POLYSACCHARIDE MONOOXYGENASE"/>
    <property type="match status" value="1"/>
</dbReference>
<evidence type="ECO:0000256" key="2">
    <source>
        <dbReference type="SAM" id="MobiDB-lite"/>
    </source>
</evidence>
<dbReference type="PANTHER" id="PTHR36182">
    <property type="entry name" value="PROTEIN, PUTATIVE (AFU_ORTHOLOGUE AFUA_6G10930)-RELATED"/>
    <property type="match status" value="1"/>
</dbReference>
<dbReference type="GO" id="GO:0005576">
    <property type="term" value="C:extracellular region"/>
    <property type="evidence" value="ECO:0007669"/>
    <property type="project" value="UniProtKB-SubCell"/>
</dbReference>
<keyword evidence="1" id="KW-0624">Polysaccharide degradation</keyword>
<dbReference type="EMBL" id="MU006776">
    <property type="protein sequence ID" value="KAF2646578.1"/>
    <property type="molecule type" value="Genomic_DNA"/>
</dbReference>
<name>A0A6A6SJL1_9PLEO</name>
<dbReference type="InterPro" id="IPR005103">
    <property type="entry name" value="AA9_LPMO"/>
</dbReference>
<dbReference type="OrthoDB" id="2342176at2759"/>
<dbReference type="EC" id="1.14.99.56" evidence="1"/>
<evidence type="ECO:0000313" key="5">
    <source>
        <dbReference type="EMBL" id="KAF2646578.1"/>
    </source>
</evidence>
<comment type="domain">
    <text evidence="1">Has a modular structure: an endo-beta-1,4-glucanase catalytic module at the N-terminus, a linker rich in serines and threonines, and a C-terminal carbohydrate-binding module (CBM).</text>
</comment>
<evidence type="ECO:0000259" key="4">
    <source>
        <dbReference type="Pfam" id="PF03443"/>
    </source>
</evidence>
<organism evidence="5 6">
    <name type="scientific">Massarina eburnea CBS 473.64</name>
    <dbReference type="NCBI Taxonomy" id="1395130"/>
    <lineage>
        <taxon>Eukaryota</taxon>
        <taxon>Fungi</taxon>
        <taxon>Dikarya</taxon>
        <taxon>Ascomycota</taxon>
        <taxon>Pezizomycotina</taxon>
        <taxon>Dothideomycetes</taxon>
        <taxon>Pleosporomycetidae</taxon>
        <taxon>Pleosporales</taxon>
        <taxon>Massarineae</taxon>
        <taxon>Massarinaceae</taxon>
        <taxon>Massarina</taxon>
    </lineage>
</organism>
<protein>
    <recommendedName>
        <fullName evidence="1">AA9 family lytic polysaccharide monooxygenase</fullName>
        <ecNumber evidence="1">1.14.99.56</ecNumber>
    </recommendedName>
    <alternativeName>
        <fullName evidence="1">Endo-beta-1,4-glucanase</fullName>
    </alternativeName>
    <alternativeName>
        <fullName evidence="1">Glycosyl hydrolase 61 family protein</fullName>
    </alternativeName>
</protein>
<sequence>MMYTKISAVLAMAASVSGHLIISKPVPFDFVDTMTQQFPLEPTDFPCKQPAGQYVYTTMNQYKAGDDMEVKIIGGATHSGGSCQVSITTDKKPTKDSQWKVIFSQIGSCPNAKDGNVDGSAEYDQNPPINVTIPKDLPDGQYTMAWTWNNKSGNREFYMNCAPIEVSGGGSGDVSTVLGSLPDMFVINMPSTECELIEGQDALYPNPGKAVVTGSAASPGLKVKGTGCGTQTKLGAGAGQLGSPSQATGSPAASSYAAGSKPTSVVASQPATSVVASQPATSVVASQPATSVVVSQPATSAVYQPATSAAASQPATSAAYQPSVSIPGVYAPGAASSTAAAQPTGSTSSPSTGSSSGTSCSENGALVCIGSTQFGICSNGVVIPQALAAGTTCSNGAISRRSVFSA</sequence>
<comment type="function">
    <text evidence="1">Lytic polysaccharide monooxygenase (LMPO) that depolymerizes crystalline and amorphous polysaccharides via the oxidation of scissile alpha- or beta-(1-4)-glycosidic bonds, yielding C1 and/or C4 oxidation products. Catalysis by LPMOs requires the reduction of the active-site copper from Cu(II) to Cu(I) by a reducing agent and H(2)O(2) or O(2) as a cosubstrate.</text>
</comment>
<feature type="signal peptide" evidence="3">
    <location>
        <begin position="1"/>
        <end position="18"/>
    </location>
</feature>
<keyword evidence="3" id="KW-0732">Signal</keyword>
<feature type="compositionally biased region" description="Low complexity" evidence="2">
    <location>
        <begin position="247"/>
        <end position="258"/>
    </location>
</feature>
<comment type="catalytic activity">
    <reaction evidence="1">
        <text>[(1-&gt;4)-beta-D-glucosyl]n+m + reduced acceptor + O2 = 4-dehydro-beta-D-glucosyl-[(1-&gt;4)-beta-D-glucosyl]n-1 + [(1-&gt;4)-beta-D-glucosyl]m + acceptor + H2O.</text>
        <dbReference type="EC" id="1.14.99.56"/>
    </reaction>
</comment>
<keyword evidence="1" id="KW-1015">Disulfide bond</keyword>
<dbReference type="GO" id="GO:0030248">
    <property type="term" value="F:cellulose binding"/>
    <property type="evidence" value="ECO:0007669"/>
    <property type="project" value="UniProtKB-UniRule"/>
</dbReference>
<evidence type="ECO:0000313" key="6">
    <source>
        <dbReference type="Proteomes" id="UP000799753"/>
    </source>
</evidence>
<keyword evidence="6" id="KW-1185">Reference proteome</keyword>
<keyword evidence="1" id="KW-0964">Secreted</keyword>
<evidence type="ECO:0000256" key="1">
    <source>
        <dbReference type="RuleBase" id="RU368122"/>
    </source>
</evidence>
<evidence type="ECO:0000256" key="3">
    <source>
        <dbReference type="SAM" id="SignalP"/>
    </source>
</evidence>
<dbReference type="AlphaFoldDB" id="A0A6A6SJL1"/>
<keyword evidence="1" id="KW-0119">Carbohydrate metabolism</keyword>
<comment type="subcellular location">
    <subcellularLocation>
        <location evidence="1">Secreted</location>
    </subcellularLocation>
</comment>
<feature type="region of interest" description="Disordered" evidence="2">
    <location>
        <begin position="237"/>
        <end position="258"/>
    </location>
</feature>
<keyword evidence="1" id="KW-0136">Cellulose degradation</keyword>
<feature type="chain" id="PRO_5025684943" description="AA9 family lytic polysaccharide monooxygenase" evidence="3">
    <location>
        <begin position="19"/>
        <end position="406"/>
    </location>
</feature>
<dbReference type="Pfam" id="PF03443">
    <property type="entry name" value="AA9"/>
    <property type="match status" value="1"/>
</dbReference>
<dbReference type="GO" id="GO:0030245">
    <property type="term" value="P:cellulose catabolic process"/>
    <property type="evidence" value="ECO:0007669"/>
    <property type="project" value="UniProtKB-UniRule"/>
</dbReference>
<gene>
    <name evidence="5" type="ORF">P280DRAFT_14164</name>
</gene>
<accession>A0A6A6SJL1</accession>
<dbReference type="Gene3D" id="2.70.50.70">
    <property type="match status" value="1"/>
</dbReference>
<feature type="domain" description="Auxiliary Activity family 9 catalytic" evidence="4">
    <location>
        <begin position="43"/>
        <end position="185"/>
    </location>
</feature>
<feature type="region of interest" description="Disordered" evidence="2">
    <location>
        <begin position="336"/>
        <end position="356"/>
    </location>
</feature>
<dbReference type="Proteomes" id="UP000799753">
    <property type="component" value="Unassembled WGS sequence"/>
</dbReference>
<reference evidence="5" key="1">
    <citation type="journal article" date="2020" name="Stud. Mycol.">
        <title>101 Dothideomycetes genomes: a test case for predicting lifestyles and emergence of pathogens.</title>
        <authorList>
            <person name="Haridas S."/>
            <person name="Albert R."/>
            <person name="Binder M."/>
            <person name="Bloem J."/>
            <person name="Labutti K."/>
            <person name="Salamov A."/>
            <person name="Andreopoulos B."/>
            <person name="Baker S."/>
            <person name="Barry K."/>
            <person name="Bills G."/>
            <person name="Bluhm B."/>
            <person name="Cannon C."/>
            <person name="Castanera R."/>
            <person name="Culley D."/>
            <person name="Daum C."/>
            <person name="Ezra D."/>
            <person name="Gonzalez J."/>
            <person name="Henrissat B."/>
            <person name="Kuo A."/>
            <person name="Liang C."/>
            <person name="Lipzen A."/>
            <person name="Lutzoni F."/>
            <person name="Magnuson J."/>
            <person name="Mondo S."/>
            <person name="Nolan M."/>
            <person name="Ohm R."/>
            <person name="Pangilinan J."/>
            <person name="Park H.-J."/>
            <person name="Ramirez L."/>
            <person name="Alfaro M."/>
            <person name="Sun H."/>
            <person name="Tritt A."/>
            <person name="Yoshinaga Y."/>
            <person name="Zwiers L.-H."/>
            <person name="Turgeon B."/>
            <person name="Goodwin S."/>
            <person name="Spatafora J."/>
            <person name="Crous P."/>
            <person name="Grigoriev I."/>
        </authorList>
    </citation>
    <scope>NUCLEOTIDE SEQUENCE</scope>
    <source>
        <strain evidence="5">CBS 473.64</strain>
    </source>
</reference>